<dbReference type="PROSITE" id="PS50110">
    <property type="entry name" value="RESPONSE_REGULATORY"/>
    <property type="match status" value="1"/>
</dbReference>
<dbReference type="Pfam" id="PF00072">
    <property type="entry name" value="Response_reg"/>
    <property type="match status" value="1"/>
</dbReference>
<dbReference type="Pfam" id="PF00486">
    <property type="entry name" value="Trans_reg_C"/>
    <property type="match status" value="1"/>
</dbReference>
<evidence type="ECO:0000313" key="11">
    <source>
        <dbReference type="Proteomes" id="UP000290657"/>
    </source>
</evidence>
<keyword evidence="1 6" id="KW-0597">Phosphoprotein</keyword>
<evidence type="ECO:0000256" key="4">
    <source>
        <dbReference type="ARBA" id="ARBA00023125"/>
    </source>
</evidence>
<dbReference type="GO" id="GO:0000976">
    <property type="term" value="F:transcription cis-regulatory region binding"/>
    <property type="evidence" value="ECO:0007669"/>
    <property type="project" value="TreeGrafter"/>
</dbReference>
<organism evidence="10 11">
    <name type="scientific">Candidatus Marinarcus aquaticus</name>
    <dbReference type="NCBI Taxonomy" id="2044504"/>
    <lineage>
        <taxon>Bacteria</taxon>
        <taxon>Pseudomonadati</taxon>
        <taxon>Campylobacterota</taxon>
        <taxon>Epsilonproteobacteria</taxon>
        <taxon>Campylobacterales</taxon>
        <taxon>Arcobacteraceae</taxon>
        <taxon>Candidatus Marinarcus</taxon>
    </lineage>
</organism>
<dbReference type="InterPro" id="IPR036388">
    <property type="entry name" value="WH-like_DNA-bd_sf"/>
</dbReference>
<proteinExistence type="predicted"/>
<dbReference type="GO" id="GO:0032993">
    <property type="term" value="C:protein-DNA complex"/>
    <property type="evidence" value="ECO:0007669"/>
    <property type="project" value="TreeGrafter"/>
</dbReference>
<dbReference type="InterPro" id="IPR001789">
    <property type="entry name" value="Sig_transdc_resp-reg_receiver"/>
</dbReference>
<keyword evidence="11" id="KW-1185">Reference proteome</keyword>
<evidence type="ECO:0000256" key="2">
    <source>
        <dbReference type="ARBA" id="ARBA00023012"/>
    </source>
</evidence>
<dbReference type="GO" id="GO:0006355">
    <property type="term" value="P:regulation of DNA-templated transcription"/>
    <property type="evidence" value="ECO:0007669"/>
    <property type="project" value="InterPro"/>
</dbReference>
<dbReference type="RefSeq" id="WP_128994765.1">
    <property type="nucleotide sequence ID" value="NZ_PDKN01000001.1"/>
</dbReference>
<feature type="domain" description="Response regulatory" evidence="8">
    <location>
        <begin position="2"/>
        <end position="116"/>
    </location>
</feature>
<name>A0A4Q0XXE1_9BACT</name>
<dbReference type="PANTHER" id="PTHR48111">
    <property type="entry name" value="REGULATOR OF RPOS"/>
    <property type="match status" value="1"/>
</dbReference>
<dbReference type="SUPFAM" id="SSF52172">
    <property type="entry name" value="CheY-like"/>
    <property type="match status" value="1"/>
</dbReference>
<dbReference type="GO" id="GO:0005829">
    <property type="term" value="C:cytosol"/>
    <property type="evidence" value="ECO:0007669"/>
    <property type="project" value="TreeGrafter"/>
</dbReference>
<evidence type="ECO:0000259" key="8">
    <source>
        <dbReference type="PROSITE" id="PS50110"/>
    </source>
</evidence>
<evidence type="ECO:0000256" key="3">
    <source>
        <dbReference type="ARBA" id="ARBA00023015"/>
    </source>
</evidence>
<reference evidence="10 11" key="1">
    <citation type="submission" date="2017-10" db="EMBL/GenBank/DDBJ databases">
        <title>Genomics of the genus Arcobacter.</title>
        <authorList>
            <person name="Perez-Cataluna A."/>
            <person name="Figueras M.J."/>
        </authorList>
    </citation>
    <scope>NUCLEOTIDE SEQUENCE [LARGE SCALE GENOMIC DNA]</scope>
    <source>
        <strain evidence="10 11">CECT 8987</strain>
    </source>
</reference>
<dbReference type="Gene3D" id="3.40.50.2300">
    <property type="match status" value="1"/>
</dbReference>
<dbReference type="Proteomes" id="UP000290657">
    <property type="component" value="Unassembled WGS sequence"/>
</dbReference>
<comment type="caution">
    <text evidence="10">The sequence shown here is derived from an EMBL/GenBank/DDBJ whole genome shotgun (WGS) entry which is preliminary data.</text>
</comment>
<dbReference type="SMART" id="SM00448">
    <property type="entry name" value="REC"/>
    <property type="match status" value="1"/>
</dbReference>
<keyword evidence="5" id="KW-0804">Transcription</keyword>
<dbReference type="PANTHER" id="PTHR48111:SF21">
    <property type="entry name" value="DNA-BINDING DUAL MASTER TRANSCRIPTIONAL REGULATOR RPAA"/>
    <property type="match status" value="1"/>
</dbReference>
<dbReference type="InterPro" id="IPR011006">
    <property type="entry name" value="CheY-like_superfamily"/>
</dbReference>
<dbReference type="InterPro" id="IPR039420">
    <property type="entry name" value="WalR-like"/>
</dbReference>
<evidence type="ECO:0000313" key="10">
    <source>
        <dbReference type="EMBL" id="RXJ60631.1"/>
    </source>
</evidence>
<accession>A0A4Q0XXE1</accession>
<feature type="DNA-binding region" description="OmpR/PhoB-type" evidence="7">
    <location>
        <begin position="118"/>
        <end position="218"/>
    </location>
</feature>
<evidence type="ECO:0000256" key="6">
    <source>
        <dbReference type="PROSITE-ProRule" id="PRU00169"/>
    </source>
</evidence>
<dbReference type="OrthoDB" id="8912111at2"/>
<evidence type="ECO:0000256" key="1">
    <source>
        <dbReference type="ARBA" id="ARBA00022553"/>
    </source>
</evidence>
<dbReference type="PROSITE" id="PS51755">
    <property type="entry name" value="OMPR_PHOB"/>
    <property type="match status" value="1"/>
</dbReference>
<gene>
    <name evidence="10" type="ORF">CRV04_01070</name>
</gene>
<keyword evidence="2" id="KW-0902">Two-component regulatory system</keyword>
<feature type="domain" description="OmpR/PhoB-type" evidence="9">
    <location>
        <begin position="118"/>
        <end position="218"/>
    </location>
</feature>
<dbReference type="EMBL" id="PDKN01000001">
    <property type="protein sequence ID" value="RXJ60631.1"/>
    <property type="molecule type" value="Genomic_DNA"/>
</dbReference>
<evidence type="ECO:0000256" key="7">
    <source>
        <dbReference type="PROSITE-ProRule" id="PRU01091"/>
    </source>
</evidence>
<evidence type="ECO:0000259" key="9">
    <source>
        <dbReference type="PROSITE" id="PS51755"/>
    </source>
</evidence>
<dbReference type="CDD" id="cd00156">
    <property type="entry name" value="REC"/>
    <property type="match status" value="1"/>
</dbReference>
<sequence length="218" mass="25135">MKILLLEDEYSLRKSVKELLEDCSYAVYDFANGKEAYETILNSSFDLLILDVNVPELNGFELLEKLNKKGVIVPTIFMTSLTEIDNLERAYEGGCCDYIKKPFDLNELRLRVATALRTSVIQTGCTLVPLKCGYVYDSKNFKLIKNDDEVQLSKTEKMILELFIKNKNQVVTPEMITQYVWEDYVDPANVRVQINNLRKKLDKDLIVNIRGLGYRLDV</sequence>
<dbReference type="CDD" id="cd00383">
    <property type="entry name" value="trans_reg_C"/>
    <property type="match status" value="1"/>
</dbReference>
<dbReference type="SMART" id="SM00862">
    <property type="entry name" value="Trans_reg_C"/>
    <property type="match status" value="1"/>
</dbReference>
<evidence type="ECO:0000256" key="5">
    <source>
        <dbReference type="ARBA" id="ARBA00023163"/>
    </source>
</evidence>
<keyword evidence="4 7" id="KW-0238">DNA-binding</keyword>
<dbReference type="InterPro" id="IPR001867">
    <property type="entry name" value="OmpR/PhoB-type_DNA-bd"/>
</dbReference>
<keyword evidence="3" id="KW-0805">Transcription regulation</keyword>
<dbReference type="Gene3D" id="1.10.10.10">
    <property type="entry name" value="Winged helix-like DNA-binding domain superfamily/Winged helix DNA-binding domain"/>
    <property type="match status" value="1"/>
</dbReference>
<dbReference type="AlphaFoldDB" id="A0A4Q0XXE1"/>
<feature type="modified residue" description="4-aspartylphosphate" evidence="6">
    <location>
        <position position="51"/>
    </location>
</feature>
<protein>
    <submittedName>
        <fullName evidence="10">Two-component system response regulator</fullName>
    </submittedName>
</protein>
<dbReference type="GO" id="GO:0000156">
    <property type="term" value="F:phosphorelay response regulator activity"/>
    <property type="evidence" value="ECO:0007669"/>
    <property type="project" value="TreeGrafter"/>
</dbReference>